<feature type="region of interest" description="Disordered" evidence="1">
    <location>
        <begin position="1107"/>
        <end position="1177"/>
    </location>
</feature>
<gene>
    <name evidence="3" type="ORF">AS156_26820</name>
</gene>
<evidence type="ECO:0000259" key="2">
    <source>
        <dbReference type="Pfam" id="PF05170"/>
    </source>
</evidence>
<dbReference type="Proteomes" id="UP000057737">
    <property type="component" value="Unassembled WGS sequence"/>
</dbReference>
<evidence type="ECO:0000313" key="3">
    <source>
        <dbReference type="EMBL" id="KWV61016.1"/>
    </source>
</evidence>
<feature type="compositionally biased region" description="Pro residues" evidence="1">
    <location>
        <begin position="1157"/>
        <end position="1177"/>
    </location>
</feature>
<dbReference type="EMBL" id="LNCU01000010">
    <property type="protein sequence ID" value="KWV61016.1"/>
    <property type="molecule type" value="Genomic_DNA"/>
</dbReference>
<dbReference type="GO" id="GO:0090313">
    <property type="term" value="P:regulation of protein targeting to membrane"/>
    <property type="evidence" value="ECO:0007669"/>
    <property type="project" value="TreeGrafter"/>
</dbReference>
<reference evidence="3 4" key="1">
    <citation type="submission" date="2015-11" db="EMBL/GenBank/DDBJ databases">
        <title>Draft Genome Sequence of the Strain BR 10303 (Bradyrhizobium sp.) isolated from nodules of Centrolobium paraense.</title>
        <authorList>
            <person name="Zelli J.E."/>
            <person name="Simoes-Araujo J.L."/>
            <person name="Barauna A.C."/>
            <person name="Silva K."/>
        </authorList>
    </citation>
    <scope>NUCLEOTIDE SEQUENCE [LARGE SCALE GENOMIC DNA]</scope>
    <source>
        <strain evidence="3 4">BR 10303</strain>
    </source>
</reference>
<feature type="compositionally biased region" description="Pro residues" evidence="1">
    <location>
        <begin position="1113"/>
        <end position="1123"/>
    </location>
</feature>
<proteinExistence type="predicted"/>
<dbReference type="OrthoDB" id="9816380at2"/>
<evidence type="ECO:0000313" key="4">
    <source>
        <dbReference type="Proteomes" id="UP000057737"/>
    </source>
</evidence>
<feature type="compositionally biased region" description="Low complexity" evidence="1">
    <location>
        <begin position="1124"/>
        <end position="1135"/>
    </location>
</feature>
<sequence length="1177" mass="122061">MQTTLLGLAIAFILALVAALVGPYFVDWNQLRPQFEEEATKIVGAPVRVAGDLDARLLPAPSLRLKNVTVGSANDPGKVRAGKLDVEFSLSSLMRGEWRANELTINGVSLDLGLDPKGRVDWPISSGNSNLASLAIDRLNLTGRIALHDAASRSTLELSDIAFSGDVRSLAGAIRGDGNFMYAGNRYPFRVSSGQQPDGNGTRLHLSIDPGQRPLSADLDGVLTFAARAPRFEGMMTLAGAPGQRGRSDEPPWRITGKVKADYSAARLDQVEVSYGAEDRALKLAGSGDVRFGAAPLLHASLSARQLDADKFVAKDGSDSNAEPARVLPTLRAVLAGLPQSPIPAQVELASEQIMLGGRPLQDISAELQSDAKAWMVRRMEFRAPGSTQVSMSDAGAQAGASNGFKTALDIQSSDPDALMVWLQGRGDIAYHSQKPLRLRGDVTVSPAGFAIDAMRAEIEGGVVQGHVAVLHREATSGSKIEAQLKAERLDLDATAAFVRSLLGPQAEWPDEAQLSLDVGRAVSAGQELRPLLAKVAYNPKAISLERLKIGQADNVTLDGSGNFDPVNSTGRLAVDATAASLGRLAAIVQPFAPSLATRLGVLRADAGPVHAKLALELGKGKTADRTTAQATLDLDAPQVKGRTVISATPPVAAIQKLDLDALGRSDIAAEAKFSAGEGSALLALLGLDHAVAAGAGPAQFEGTVSGAWRAPLRVKARLWGAGLDADAEGTAEPWAKDTKSSVNLRVRSADVGPLLDLKSSDQAGNIRLSSRVTVAGDKLTFDDLDSIVAGSRLRGHLAVTLADEKGVEGELGLDQITLAPIFAAAVGGAGHDATEPLGAGLTRGWRGKVTFVALRGLLPGGAELQPVSGTIRADGQSLTFDGIKGKIGGGEATASIDARQGVNGLALNANVQLSNIDGSALHYRNLAMPKARASMQMTLLTQGRSVSALTGALSGSGTVTLEGLNLPGLDPRAFDVAIRASDSGQATDDARLKQIIEPVLASGALSIASAQIPFNIRDGRIRVGATTLAANGANAVISGGYDIPADQADIRAALASTQIGTANSRPEIQLLAVGTPDGLTRSVDIAALSSWLAVRAIDRETRRLDAIERGDPPPPEPTPAAVPPQSALPLPAAPNGDSAALPPADAPVPGRDPRRVVPPKPKIVAPARPPAVPPAA</sequence>
<feature type="non-terminal residue" evidence="3">
    <location>
        <position position="1177"/>
    </location>
</feature>
<evidence type="ECO:0000256" key="1">
    <source>
        <dbReference type="SAM" id="MobiDB-lite"/>
    </source>
</evidence>
<protein>
    <recommendedName>
        <fullName evidence="2">AsmA domain-containing protein</fullName>
    </recommendedName>
</protein>
<dbReference type="Pfam" id="PF05170">
    <property type="entry name" value="AsmA"/>
    <property type="match status" value="1"/>
</dbReference>
<dbReference type="InterPro" id="IPR007844">
    <property type="entry name" value="AsmA"/>
</dbReference>
<dbReference type="PIRSF" id="PIRSF034039">
    <property type="entry name" value="UCP034039"/>
    <property type="match status" value="1"/>
</dbReference>
<name>A0A109K543_9BRAD</name>
<keyword evidence="4" id="KW-1185">Reference proteome</keyword>
<dbReference type="PANTHER" id="PTHR30441:SF4">
    <property type="entry name" value="PROTEIN ASMA"/>
    <property type="match status" value="1"/>
</dbReference>
<accession>A0A109K543</accession>
<dbReference type="InterPro" id="IPR052894">
    <property type="entry name" value="AsmA-related"/>
</dbReference>
<dbReference type="GO" id="GO:0005886">
    <property type="term" value="C:plasma membrane"/>
    <property type="evidence" value="ECO:0007669"/>
    <property type="project" value="TreeGrafter"/>
</dbReference>
<dbReference type="RefSeq" id="WP_082747274.1">
    <property type="nucleotide sequence ID" value="NZ_LNCU01000010.1"/>
</dbReference>
<dbReference type="PANTHER" id="PTHR30441">
    <property type="entry name" value="DUF748 DOMAIN-CONTAINING PROTEIN"/>
    <property type="match status" value="1"/>
</dbReference>
<dbReference type="InterPro" id="IPR017023">
    <property type="entry name" value="UCP034039"/>
</dbReference>
<feature type="domain" description="AsmA" evidence="2">
    <location>
        <begin position="10"/>
        <end position="135"/>
    </location>
</feature>
<dbReference type="AlphaFoldDB" id="A0A109K543"/>
<comment type="caution">
    <text evidence="3">The sequence shown here is derived from an EMBL/GenBank/DDBJ whole genome shotgun (WGS) entry which is preliminary data.</text>
</comment>
<organism evidence="3 4">
    <name type="scientific">Bradyrhizobium macuxiense</name>
    <dbReference type="NCBI Taxonomy" id="1755647"/>
    <lineage>
        <taxon>Bacteria</taxon>
        <taxon>Pseudomonadati</taxon>
        <taxon>Pseudomonadota</taxon>
        <taxon>Alphaproteobacteria</taxon>
        <taxon>Hyphomicrobiales</taxon>
        <taxon>Nitrobacteraceae</taxon>
        <taxon>Bradyrhizobium</taxon>
    </lineage>
</organism>